<sequence length="63" mass="7111">MIPVGRKALPGSGKDEKGTWAFIKTLYSNEYRWSVVKSIGLFLFGIYLSKEVKEAYTNPQPLS</sequence>
<reference evidence="1" key="1">
    <citation type="submission" date="2014-05" db="EMBL/GenBank/DDBJ databases">
        <authorList>
            <person name="Chronopoulou M."/>
        </authorList>
    </citation>
    <scope>NUCLEOTIDE SEQUENCE</scope>
    <source>
        <tissue evidence="1">Whole organism</tissue>
    </source>
</reference>
<dbReference type="AlphaFoldDB" id="A0A0K2T9C9"/>
<evidence type="ECO:0000313" key="1">
    <source>
        <dbReference type="EMBL" id="CDW22623.1"/>
    </source>
</evidence>
<name>A0A0K2T9C9_LEPSM</name>
<accession>A0A0K2T9C9</accession>
<dbReference type="EMBL" id="HACA01005262">
    <property type="protein sequence ID" value="CDW22623.1"/>
    <property type="molecule type" value="Transcribed_RNA"/>
</dbReference>
<protein>
    <submittedName>
        <fullName evidence="1">Putative LOC101892441 [Musca domestica]</fullName>
    </submittedName>
</protein>
<organism evidence="1">
    <name type="scientific">Lepeophtheirus salmonis</name>
    <name type="common">Salmon louse</name>
    <name type="synonym">Caligus salmonis</name>
    <dbReference type="NCBI Taxonomy" id="72036"/>
    <lineage>
        <taxon>Eukaryota</taxon>
        <taxon>Metazoa</taxon>
        <taxon>Ecdysozoa</taxon>
        <taxon>Arthropoda</taxon>
        <taxon>Crustacea</taxon>
        <taxon>Multicrustacea</taxon>
        <taxon>Hexanauplia</taxon>
        <taxon>Copepoda</taxon>
        <taxon>Siphonostomatoida</taxon>
        <taxon>Caligidae</taxon>
        <taxon>Lepeophtheirus</taxon>
    </lineage>
</organism>
<proteinExistence type="predicted"/>